<dbReference type="CDD" id="cd00160">
    <property type="entry name" value="RhoGEF"/>
    <property type="match status" value="1"/>
</dbReference>
<dbReference type="InterPro" id="IPR001452">
    <property type="entry name" value="SH3_domain"/>
</dbReference>
<dbReference type="SMART" id="SM00326">
    <property type="entry name" value="SH3"/>
    <property type="match status" value="1"/>
</dbReference>
<feature type="domain" description="PH" evidence="5">
    <location>
        <begin position="216"/>
        <end position="330"/>
    </location>
</feature>
<dbReference type="InterPro" id="IPR011993">
    <property type="entry name" value="PH-like_dom_sf"/>
</dbReference>
<keyword evidence="2" id="KW-0344">Guanine-nucleotide releasing factor</keyword>
<keyword evidence="1 3" id="KW-0728">SH3 domain</keyword>
<dbReference type="InterPro" id="IPR055251">
    <property type="entry name" value="SOS1_NGEF_PH"/>
</dbReference>
<dbReference type="Pfam" id="PF22697">
    <property type="entry name" value="SOS1_NGEF_PH"/>
    <property type="match status" value="1"/>
</dbReference>
<feature type="domain" description="SH3" evidence="4">
    <location>
        <begin position="405"/>
        <end position="466"/>
    </location>
</feature>
<dbReference type="Gene3D" id="2.30.30.40">
    <property type="entry name" value="SH3 Domains"/>
    <property type="match status" value="1"/>
</dbReference>
<evidence type="ECO:0000259" key="5">
    <source>
        <dbReference type="PROSITE" id="PS50003"/>
    </source>
</evidence>
<dbReference type="GO" id="GO:0005737">
    <property type="term" value="C:cytoplasm"/>
    <property type="evidence" value="ECO:0007669"/>
    <property type="project" value="TreeGrafter"/>
</dbReference>
<dbReference type="Pfam" id="PF00018">
    <property type="entry name" value="SH3_1"/>
    <property type="match status" value="1"/>
</dbReference>
<reference evidence="7 8" key="1">
    <citation type="submission" date="2023-03" db="EMBL/GenBank/DDBJ databases">
        <title>Genome insight into feeding habits of ladybird beetles.</title>
        <authorList>
            <person name="Li H.-S."/>
            <person name="Huang Y.-H."/>
            <person name="Pang H."/>
        </authorList>
    </citation>
    <scope>NUCLEOTIDE SEQUENCE [LARGE SCALE GENOMIC DNA]</scope>
    <source>
        <strain evidence="7">SYSU_2023b</strain>
        <tissue evidence="7">Whole body</tissue>
    </source>
</reference>
<comment type="caution">
    <text evidence="7">The sequence shown here is derived from an EMBL/GenBank/DDBJ whole genome shotgun (WGS) entry which is preliminary data.</text>
</comment>
<dbReference type="PANTHER" id="PTHR22826">
    <property type="entry name" value="RHO GUANINE EXCHANGE FACTOR-RELATED"/>
    <property type="match status" value="1"/>
</dbReference>
<organism evidence="7 8">
    <name type="scientific">Henosepilachna vigintioctopunctata</name>
    <dbReference type="NCBI Taxonomy" id="420089"/>
    <lineage>
        <taxon>Eukaryota</taxon>
        <taxon>Metazoa</taxon>
        <taxon>Ecdysozoa</taxon>
        <taxon>Arthropoda</taxon>
        <taxon>Hexapoda</taxon>
        <taxon>Insecta</taxon>
        <taxon>Pterygota</taxon>
        <taxon>Neoptera</taxon>
        <taxon>Endopterygota</taxon>
        <taxon>Coleoptera</taxon>
        <taxon>Polyphaga</taxon>
        <taxon>Cucujiformia</taxon>
        <taxon>Coccinelloidea</taxon>
        <taxon>Coccinellidae</taxon>
        <taxon>Epilachninae</taxon>
        <taxon>Epilachnini</taxon>
        <taxon>Henosepilachna</taxon>
    </lineage>
</organism>
<proteinExistence type="predicted"/>
<evidence type="ECO:0000313" key="7">
    <source>
        <dbReference type="EMBL" id="KAK9889311.1"/>
    </source>
</evidence>
<dbReference type="InterPro" id="IPR035899">
    <property type="entry name" value="DBL_dom_sf"/>
</dbReference>
<dbReference type="SUPFAM" id="SSF48065">
    <property type="entry name" value="DBL homology domain (DH-domain)"/>
    <property type="match status" value="1"/>
</dbReference>
<dbReference type="Gene3D" id="1.20.900.10">
    <property type="entry name" value="Dbl homology (DH) domain"/>
    <property type="match status" value="1"/>
</dbReference>
<evidence type="ECO:0000256" key="1">
    <source>
        <dbReference type="ARBA" id="ARBA00022443"/>
    </source>
</evidence>
<evidence type="ECO:0000259" key="4">
    <source>
        <dbReference type="PROSITE" id="PS50002"/>
    </source>
</evidence>
<dbReference type="SUPFAM" id="SSF50729">
    <property type="entry name" value="PH domain-like"/>
    <property type="match status" value="1"/>
</dbReference>
<dbReference type="Proteomes" id="UP001431783">
    <property type="component" value="Unassembled WGS sequence"/>
</dbReference>
<gene>
    <name evidence="7" type="ORF">WA026_004592</name>
</gene>
<dbReference type="Gene3D" id="2.30.29.30">
    <property type="entry name" value="Pleckstrin-homology domain (PH domain)/Phosphotyrosine-binding domain (PTB)"/>
    <property type="match status" value="1"/>
</dbReference>
<name>A0AAW1V8E2_9CUCU</name>
<feature type="domain" description="DH" evidence="6">
    <location>
        <begin position="26"/>
        <end position="204"/>
    </location>
</feature>
<protein>
    <recommendedName>
        <fullName evidence="9">Guanine nucleotide exchange factor DBS</fullName>
    </recommendedName>
</protein>
<accession>A0AAW1V8E2</accession>
<sequence length="477" mass="55292">MLEQSHEMDLLNSESSLITQENYRAKTCRILGELLDTENIYVVELHSILTGYRDKFFAEEMQDIVPTHSTEVINVIFGNLDELYHFHSSFLKDLTENIDCTGLVASCFIREKDNFYHLYSNYCQNLSASEQVRENLLDSYMFFETCQKKLGHKLPLAAYLLKPVQRITKYHLLLRDLLHFLDDSKSTQQALECMLVVLKLVNDSMHQITIDGLNLDLPKQGQLLLHGEFSVWTENKKDIRLRLKPARRHVFLHQRAMIFCKSAPKTSHNKSVYQFKFHLRLSHIGLTESVKGDARKFEVWLRGRAEVYILQATDVEQKQTWVSKIKRVLLDQLEELKDEKIKEYAQSHRCLRQTTSWDTTNNCGSHHTNSYRALSCDSEMRNYYESEFSDGSNSEDEDHLCHTSSPGGRYLALADYFAAGSSEVNMKEGDVVELHKIGCAGWWYIKVCGTSFEGWAPAAYLQSYNRRSSERSSRSQE</sequence>
<keyword evidence="8" id="KW-1185">Reference proteome</keyword>
<evidence type="ECO:0008006" key="9">
    <source>
        <dbReference type="Google" id="ProtNLM"/>
    </source>
</evidence>
<dbReference type="EMBL" id="JARQZJ010000122">
    <property type="protein sequence ID" value="KAK9889311.1"/>
    <property type="molecule type" value="Genomic_DNA"/>
</dbReference>
<dbReference type="PROSITE" id="PS50002">
    <property type="entry name" value="SH3"/>
    <property type="match status" value="1"/>
</dbReference>
<dbReference type="SUPFAM" id="SSF50044">
    <property type="entry name" value="SH3-domain"/>
    <property type="match status" value="1"/>
</dbReference>
<dbReference type="InterPro" id="IPR000219">
    <property type="entry name" value="DH_dom"/>
</dbReference>
<dbReference type="SMART" id="SM00233">
    <property type="entry name" value="PH"/>
    <property type="match status" value="1"/>
</dbReference>
<dbReference type="Pfam" id="PF00621">
    <property type="entry name" value="RhoGEF"/>
    <property type="match status" value="1"/>
</dbReference>
<evidence type="ECO:0000256" key="2">
    <source>
        <dbReference type="ARBA" id="ARBA00022658"/>
    </source>
</evidence>
<dbReference type="SMART" id="SM00325">
    <property type="entry name" value="RhoGEF"/>
    <property type="match status" value="1"/>
</dbReference>
<dbReference type="CDD" id="cd11856">
    <property type="entry name" value="SH3_p47phox_like"/>
    <property type="match status" value="1"/>
</dbReference>
<dbReference type="InterPro" id="IPR001849">
    <property type="entry name" value="PH_domain"/>
</dbReference>
<dbReference type="PROSITE" id="PS50003">
    <property type="entry name" value="PH_DOMAIN"/>
    <property type="match status" value="1"/>
</dbReference>
<evidence type="ECO:0000256" key="3">
    <source>
        <dbReference type="PROSITE-ProRule" id="PRU00192"/>
    </source>
</evidence>
<evidence type="ECO:0000313" key="8">
    <source>
        <dbReference type="Proteomes" id="UP001431783"/>
    </source>
</evidence>
<dbReference type="PANTHER" id="PTHR22826:SF211">
    <property type="entry name" value="LD43457P"/>
    <property type="match status" value="1"/>
</dbReference>
<dbReference type="InterPro" id="IPR036028">
    <property type="entry name" value="SH3-like_dom_sf"/>
</dbReference>
<dbReference type="PROSITE" id="PS50010">
    <property type="entry name" value="DH_2"/>
    <property type="match status" value="1"/>
</dbReference>
<dbReference type="AlphaFoldDB" id="A0AAW1V8E2"/>
<dbReference type="InterPro" id="IPR051336">
    <property type="entry name" value="RhoGEF_Guanine_NuclExch_SF"/>
</dbReference>
<evidence type="ECO:0000259" key="6">
    <source>
        <dbReference type="PROSITE" id="PS50010"/>
    </source>
</evidence>
<dbReference type="GO" id="GO:0005085">
    <property type="term" value="F:guanyl-nucleotide exchange factor activity"/>
    <property type="evidence" value="ECO:0007669"/>
    <property type="project" value="UniProtKB-KW"/>
</dbReference>